<accession>A0A1A9VCU3</accession>
<protein>
    <submittedName>
        <fullName evidence="1">Uncharacterized protein</fullName>
    </submittedName>
</protein>
<sequence length="293" mass="31056">MVAIRSLIESSRTLSMGSVKSFEFFSKCILGLGVLGLVEVTFGRMDTAGPKPSEAAFNNELPALFPPLTDRPPPPPLPPPLPPPPLIPMTPPCPPPLLLLPPGIPIPIFCGCVEELTCGCPCLCIPTGGIPPYRTTEIKNINLININNAKTICSEGLLYKGGPFWGPKPPGGPGGPGGDIPTGIAPGPGRKGGAIFGLGCCRGGGFAHGAGGYGFPSTTMLTFPKQHHVLAYLLQDNYCVIMYYWVGICSLDVGINFNIMFPKQHHGLARARLLLCHDVLCGGDLLSQYRNQF</sequence>
<dbReference type="VEuPathDB" id="VectorBase:GAUT033180"/>
<evidence type="ECO:0000313" key="2">
    <source>
        <dbReference type="Proteomes" id="UP000078200"/>
    </source>
</evidence>
<proteinExistence type="predicted"/>
<organism evidence="1 2">
    <name type="scientific">Glossina austeni</name>
    <name type="common">Savannah tsetse fly</name>
    <dbReference type="NCBI Taxonomy" id="7395"/>
    <lineage>
        <taxon>Eukaryota</taxon>
        <taxon>Metazoa</taxon>
        <taxon>Ecdysozoa</taxon>
        <taxon>Arthropoda</taxon>
        <taxon>Hexapoda</taxon>
        <taxon>Insecta</taxon>
        <taxon>Pterygota</taxon>
        <taxon>Neoptera</taxon>
        <taxon>Endopterygota</taxon>
        <taxon>Diptera</taxon>
        <taxon>Brachycera</taxon>
        <taxon>Muscomorpha</taxon>
        <taxon>Hippoboscoidea</taxon>
        <taxon>Glossinidae</taxon>
        <taxon>Glossina</taxon>
    </lineage>
</organism>
<dbReference type="EnsemblMetazoa" id="GAUT033180-RA">
    <property type="protein sequence ID" value="GAUT033180-PA"/>
    <property type="gene ID" value="GAUT033180"/>
</dbReference>
<keyword evidence="2" id="KW-1185">Reference proteome</keyword>
<evidence type="ECO:0000313" key="1">
    <source>
        <dbReference type="EnsemblMetazoa" id="GAUT033180-PA"/>
    </source>
</evidence>
<name>A0A1A9VCU3_GLOAU</name>
<dbReference type="AlphaFoldDB" id="A0A1A9VCU3"/>
<dbReference type="Proteomes" id="UP000078200">
    <property type="component" value="Unassembled WGS sequence"/>
</dbReference>
<reference evidence="1" key="1">
    <citation type="submission" date="2020-05" db="UniProtKB">
        <authorList>
            <consortium name="EnsemblMetazoa"/>
        </authorList>
    </citation>
    <scope>IDENTIFICATION</scope>
    <source>
        <strain evidence="1">TTRI</strain>
    </source>
</reference>